<gene>
    <name evidence="6" type="ORF">CUU80_09985</name>
</gene>
<dbReference type="AlphaFoldDB" id="A0A2M9HNA0"/>
<dbReference type="Gene3D" id="3.40.50.2300">
    <property type="match status" value="2"/>
</dbReference>
<dbReference type="GO" id="GO:0003700">
    <property type="term" value="F:DNA-binding transcription factor activity"/>
    <property type="evidence" value="ECO:0007669"/>
    <property type="project" value="TreeGrafter"/>
</dbReference>
<feature type="domain" description="HTH cro/C1-type" evidence="5">
    <location>
        <begin position="3"/>
        <end position="39"/>
    </location>
</feature>
<keyword evidence="3" id="KW-0804">Transcription</keyword>
<dbReference type="InterPro" id="IPR010982">
    <property type="entry name" value="Lambda_DNA-bd_dom_sf"/>
</dbReference>
<evidence type="ECO:0000256" key="3">
    <source>
        <dbReference type="ARBA" id="ARBA00023163"/>
    </source>
</evidence>
<dbReference type="PANTHER" id="PTHR30146:SF109">
    <property type="entry name" value="HTH-TYPE TRANSCRIPTIONAL REGULATOR GALS"/>
    <property type="match status" value="1"/>
</dbReference>
<dbReference type="RefSeq" id="WP_100497190.1">
    <property type="nucleotide sequence ID" value="NZ_PGLQ01000011.1"/>
</dbReference>
<proteinExistence type="predicted"/>
<dbReference type="PROSITE" id="PS50943">
    <property type="entry name" value="HTH_CROC1"/>
    <property type="match status" value="1"/>
</dbReference>
<accession>A0A2M9HNA0</accession>
<evidence type="ECO:0000259" key="5">
    <source>
        <dbReference type="PROSITE" id="PS50943"/>
    </source>
</evidence>
<name>A0A2M9HNA0_9BIFI</name>
<dbReference type="InterPro" id="IPR046335">
    <property type="entry name" value="LacI/GalR-like_sensor"/>
</dbReference>
<evidence type="ECO:0000313" key="7">
    <source>
        <dbReference type="Proteomes" id="UP000228755"/>
    </source>
</evidence>
<evidence type="ECO:0000256" key="1">
    <source>
        <dbReference type="ARBA" id="ARBA00023015"/>
    </source>
</evidence>
<keyword evidence="1" id="KW-0805">Transcription regulation</keyword>
<evidence type="ECO:0000313" key="6">
    <source>
        <dbReference type="EMBL" id="PJM78286.1"/>
    </source>
</evidence>
<feature type="domain" description="HTH lacI-type" evidence="4">
    <location>
        <begin position="2"/>
        <end position="59"/>
    </location>
</feature>
<dbReference type="SMART" id="SM00354">
    <property type="entry name" value="HTH_LACI"/>
    <property type="match status" value="1"/>
</dbReference>
<dbReference type="SUPFAM" id="SSF47413">
    <property type="entry name" value="lambda repressor-like DNA-binding domains"/>
    <property type="match status" value="1"/>
</dbReference>
<dbReference type="Pfam" id="PF00356">
    <property type="entry name" value="LacI"/>
    <property type="match status" value="1"/>
</dbReference>
<dbReference type="EMBL" id="PGLQ01000011">
    <property type="protein sequence ID" value="PJM78286.1"/>
    <property type="molecule type" value="Genomic_DNA"/>
</dbReference>
<evidence type="ECO:0000256" key="2">
    <source>
        <dbReference type="ARBA" id="ARBA00023125"/>
    </source>
</evidence>
<evidence type="ECO:0000259" key="4">
    <source>
        <dbReference type="PROSITE" id="PS50932"/>
    </source>
</evidence>
<comment type="caution">
    <text evidence="6">The sequence shown here is derived from an EMBL/GenBank/DDBJ whole genome shotgun (WGS) entry which is preliminary data.</text>
</comment>
<dbReference type="CDD" id="cd01392">
    <property type="entry name" value="HTH_LacI"/>
    <property type="match status" value="1"/>
</dbReference>
<sequence length="356" mass="39065">MVTMKDVGREAGVSAMTVSNVLRGNTNVTPETAKRVREAADKLHYRLNTTSLSARSLRVSTSRHGRNFSTIGLAIFELDRPYPSQLASLISQAAEKRGYQTVVQETRINAENERSIIERVSNQFCDGLIFSSSRLSAAEIEQLSNHRPTVLLDDDRPQQDIDTILTPSEAGAQAAIEYLWGTGKRHIGIVGGLGDNLVNAAGEDNDTSATFDINDTRHRRLMGCYNAFEKLGVQWKDVPIIATPWTDTDARKAIAGNADLVRSCDALFCMTDTTAFGVIRGLKDIGLRVPDDIAVMGFDGIEMGAIMTPSLTTVAVDIPMVAQKAVDLLIERIDDESDRERQRIVADFHIAQRESA</sequence>
<dbReference type="OrthoDB" id="2854648at2"/>
<dbReference type="InterPro" id="IPR000843">
    <property type="entry name" value="HTH_LacI"/>
</dbReference>
<dbReference type="PROSITE" id="PS50932">
    <property type="entry name" value="HTH_LACI_2"/>
    <property type="match status" value="1"/>
</dbReference>
<protein>
    <submittedName>
        <fullName evidence="6">LacI family transcriptional regulator</fullName>
    </submittedName>
</protein>
<dbReference type="SUPFAM" id="SSF53822">
    <property type="entry name" value="Periplasmic binding protein-like I"/>
    <property type="match status" value="1"/>
</dbReference>
<reference evidence="6 7" key="1">
    <citation type="submission" date="2017-11" db="EMBL/GenBank/DDBJ databases">
        <title>Draft genome sequences of strains TRE 1, TRE D, TRE H and TRI 7, isolated from tamarins, belonging to four potential novel Bifidobacterium species.</title>
        <authorList>
            <person name="Mattarelli P."/>
            <person name="Modesto M."/>
            <person name="Bonetti A."/>
            <person name="Puglisi E."/>
            <person name="Morelli L."/>
        </authorList>
    </citation>
    <scope>NUCLEOTIDE SEQUENCE [LARGE SCALE GENOMIC DNA]</scope>
    <source>
        <strain evidence="7">TRED</strain>
    </source>
</reference>
<keyword evidence="7" id="KW-1185">Reference proteome</keyword>
<organism evidence="6 7">
    <name type="scientific">Bifidobacterium scaligerum</name>
    <dbReference type="NCBI Taxonomy" id="2052656"/>
    <lineage>
        <taxon>Bacteria</taxon>
        <taxon>Bacillati</taxon>
        <taxon>Actinomycetota</taxon>
        <taxon>Actinomycetes</taxon>
        <taxon>Bifidobacteriales</taxon>
        <taxon>Bifidobacteriaceae</taxon>
        <taxon>Bifidobacterium</taxon>
    </lineage>
</organism>
<dbReference type="InterPro" id="IPR028082">
    <property type="entry name" value="Peripla_BP_I"/>
</dbReference>
<keyword evidence="2" id="KW-0238">DNA-binding</keyword>
<dbReference type="PANTHER" id="PTHR30146">
    <property type="entry name" value="LACI-RELATED TRANSCRIPTIONAL REPRESSOR"/>
    <property type="match status" value="1"/>
</dbReference>
<dbReference type="CDD" id="cd06267">
    <property type="entry name" value="PBP1_LacI_sugar_binding-like"/>
    <property type="match status" value="1"/>
</dbReference>
<dbReference type="Gene3D" id="1.10.260.40">
    <property type="entry name" value="lambda repressor-like DNA-binding domains"/>
    <property type="match status" value="1"/>
</dbReference>
<dbReference type="GO" id="GO:0000976">
    <property type="term" value="F:transcription cis-regulatory region binding"/>
    <property type="evidence" value="ECO:0007669"/>
    <property type="project" value="TreeGrafter"/>
</dbReference>
<dbReference type="InterPro" id="IPR001387">
    <property type="entry name" value="Cro/C1-type_HTH"/>
</dbReference>
<dbReference type="Pfam" id="PF13377">
    <property type="entry name" value="Peripla_BP_3"/>
    <property type="match status" value="1"/>
</dbReference>
<dbReference type="Proteomes" id="UP000228755">
    <property type="component" value="Unassembled WGS sequence"/>
</dbReference>